<protein>
    <submittedName>
        <fullName evidence="1">Uncharacterized protein</fullName>
    </submittedName>
</protein>
<dbReference type="EMBL" id="KV448446">
    <property type="protein sequence ID" value="OAX36053.1"/>
    <property type="molecule type" value="Genomic_DNA"/>
</dbReference>
<evidence type="ECO:0000313" key="1">
    <source>
        <dbReference type="EMBL" id="OAX36053.1"/>
    </source>
</evidence>
<gene>
    <name evidence="1" type="ORF">K503DRAFT_772894</name>
</gene>
<evidence type="ECO:0000313" key="2">
    <source>
        <dbReference type="Proteomes" id="UP000092154"/>
    </source>
</evidence>
<dbReference type="InParanoid" id="A0A1B7MTV1"/>
<sequence>MLAPRPLIVLAQKSVTILLLRTEIKILHSHLLRISDSTSNLQNQLQDSGGATQGHTPLL</sequence>
<organism evidence="1 2">
    <name type="scientific">Rhizopogon vinicolor AM-OR11-026</name>
    <dbReference type="NCBI Taxonomy" id="1314800"/>
    <lineage>
        <taxon>Eukaryota</taxon>
        <taxon>Fungi</taxon>
        <taxon>Dikarya</taxon>
        <taxon>Basidiomycota</taxon>
        <taxon>Agaricomycotina</taxon>
        <taxon>Agaricomycetes</taxon>
        <taxon>Agaricomycetidae</taxon>
        <taxon>Boletales</taxon>
        <taxon>Suillineae</taxon>
        <taxon>Rhizopogonaceae</taxon>
        <taxon>Rhizopogon</taxon>
    </lineage>
</organism>
<keyword evidence="2" id="KW-1185">Reference proteome</keyword>
<accession>A0A1B7MTV1</accession>
<proteinExistence type="predicted"/>
<feature type="non-terminal residue" evidence="1">
    <location>
        <position position="59"/>
    </location>
</feature>
<reference evidence="1 2" key="1">
    <citation type="submission" date="2016-06" db="EMBL/GenBank/DDBJ databases">
        <title>Comparative genomics of the ectomycorrhizal sister species Rhizopogon vinicolor and Rhizopogon vesiculosus (Basidiomycota: Boletales) reveals a divergence of the mating type B locus.</title>
        <authorList>
            <consortium name="DOE Joint Genome Institute"/>
            <person name="Mujic A.B."/>
            <person name="Kuo A."/>
            <person name="Tritt A."/>
            <person name="Lipzen A."/>
            <person name="Chen C."/>
            <person name="Johnson J."/>
            <person name="Sharma A."/>
            <person name="Barry K."/>
            <person name="Grigoriev I.V."/>
            <person name="Spatafora J.W."/>
        </authorList>
    </citation>
    <scope>NUCLEOTIDE SEQUENCE [LARGE SCALE GENOMIC DNA]</scope>
    <source>
        <strain evidence="1 2">AM-OR11-026</strain>
    </source>
</reference>
<name>A0A1B7MTV1_9AGAM</name>
<dbReference type="Proteomes" id="UP000092154">
    <property type="component" value="Unassembled WGS sequence"/>
</dbReference>
<dbReference type="AlphaFoldDB" id="A0A1B7MTV1"/>